<name>A0ABR4QBL9_9CEST</name>
<dbReference type="EMBL" id="JAKROA010000005">
    <property type="protein sequence ID" value="KAL5107167.1"/>
    <property type="molecule type" value="Genomic_DNA"/>
</dbReference>
<evidence type="ECO:0000313" key="13">
    <source>
        <dbReference type="Proteomes" id="UP001651158"/>
    </source>
</evidence>
<dbReference type="InterPro" id="IPR017970">
    <property type="entry name" value="Homeobox_CS"/>
</dbReference>
<evidence type="ECO:0000259" key="9">
    <source>
        <dbReference type="PROSITE" id="PS50071"/>
    </source>
</evidence>
<dbReference type="EMBL" id="JAKROA010000059">
    <property type="protein sequence ID" value="KAL5102603.1"/>
    <property type="molecule type" value="Genomic_DNA"/>
</dbReference>
<dbReference type="Proteomes" id="UP001651158">
    <property type="component" value="Unassembled WGS sequence"/>
</dbReference>
<reference evidence="11 13" key="1">
    <citation type="journal article" date="2022" name="Front. Cell. Infect. Microbiol.">
        <title>The Genomes of Two Strains of Taenia crassiceps the Animal Model for the Study of Human Cysticercosis.</title>
        <authorList>
            <person name="Bobes R.J."/>
            <person name="Estrada K."/>
            <person name="Rios-Valencia D.G."/>
            <person name="Calderon-Gallegos A."/>
            <person name="de la Torre P."/>
            <person name="Carrero J.C."/>
            <person name="Sanchez-Flores A."/>
            <person name="Laclette J.P."/>
        </authorList>
    </citation>
    <scope>NUCLEOTIDE SEQUENCE [LARGE SCALE GENOMIC DNA]</scope>
    <source>
        <strain evidence="11">WFUcys</strain>
    </source>
</reference>
<gene>
    <name evidence="11" type="ORF">TcWFU_005584</name>
    <name evidence="10" type="ORF">TcWFU_006358</name>
    <name evidence="12" type="ORF">TcWFU_010049</name>
</gene>
<evidence type="ECO:0000256" key="3">
    <source>
        <dbReference type="ARBA" id="ARBA00023125"/>
    </source>
</evidence>
<dbReference type="InterPro" id="IPR009057">
    <property type="entry name" value="Homeodomain-like_sf"/>
</dbReference>
<keyword evidence="3 6" id="KW-0238">DNA-binding</keyword>
<keyword evidence="13" id="KW-1185">Reference proteome</keyword>
<evidence type="ECO:0000256" key="8">
    <source>
        <dbReference type="SAM" id="MobiDB-lite"/>
    </source>
</evidence>
<keyword evidence="2" id="KW-0217">Developmental protein</keyword>
<evidence type="ECO:0000256" key="2">
    <source>
        <dbReference type="ARBA" id="ARBA00022473"/>
    </source>
</evidence>
<proteinExistence type="predicted"/>
<dbReference type="PANTHER" id="PTHR45793">
    <property type="entry name" value="HOMEOBOX PROTEIN"/>
    <property type="match status" value="1"/>
</dbReference>
<feature type="DNA-binding region" description="Homeobox" evidence="6">
    <location>
        <begin position="416"/>
        <end position="475"/>
    </location>
</feature>
<evidence type="ECO:0000256" key="6">
    <source>
        <dbReference type="PROSITE-ProRule" id="PRU00108"/>
    </source>
</evidence>
<feature type="region of interest" description="Disordered" evidence="8">
    <location>
        <begin position="311"/>
        <end position="349"/>
    </location>
</feature>
<dbReference type="SMART" id="SM00389">
    <property type="entry name" value="HOX"/>
    <property type="match status" value="1"/>
</dbReference>
<feature type="domain" description="Homeobox" evidence="9">
    <location>
        <begin position="414"/>
        <end position="474"/>
    </location>
</feature>
<dbReference type="PANTHER" id="PTHR45793:SF5">
    <property type="entry name" value="HOMEOTIC PROTEIN OCELLILESS"/>
    <property type="match status" value="1"/>
</dbReference>
<dbReference type="CDD" id="cd00086">
    <property type="entry name" value="homeodomain"/>
    <property type="match status" value="1"/>
</dbReference>
<comment type="subcellular location">
    <subcellularLocation>
        <location evidence="1 6 7">Nucleus</location>
    </subcellularLocation>
</comment>
<organism evidence="11 13">
    <name type="scientific">Taenia crassiceps</name>
    <dbReference type="NCBI Taxonomy" id="6207"/>
    <lineage>
        <taxon>Eukaryota</taxon>
        <taxon>Metazoa</taxon>
        <taxon>Spiralia</taxon>
        <taxon>Lophotrochozoa</taxon>
        <taxon>Platyhelminthes</taxon>
        <taxon>Cestoda</taxon>
        <taxon>Eucestoda</taxon>
        <taxon>Cyclophyllidea</taxon>
        <taxon>Taeniidae</taxon>
        <taxon>Taenia</taxon>
    </lineage>
</organism>
<dbReference type="InterPro" id="IPR001356">
    <property type="entry name" value="HD"/>
</dbReference>
<accession>A0ABR4QBL9</accession>
<evidence type="ECO:0000256" key="4">
    <source>
        <dbReference type="ARBA" id="ARBA00023155"/>
    </source>
</evidence>
<dbReference type="Gene3D" id="1.10.10.60">
    <property type="entry name" value="Homeodomain-like"/>
    <property type="match status" value="1"/>
</dbReference>
<evidence type="ECO:0000313" key="10">
    <source>
        <dbReference type="EMBL" id="KAL5102603.1"/>
    </source>
</evidence>
<dbReference type="PROSITE" id="PS50071">
    <property type="entry name" value="HOMEOBOX_2"/>
    <property type="match status" value="1"/>
</dbReference>
<keyword evidence="4 6" id="KW-0371">Homeobox</keyword>
<feature type="compositionally biased region" description="Polar residues" evidence="8">
    <location>
        <begin position="311"/>
        <end position="331"/>
    </location>
</feature>
<sequence>MRQREKGMIFTQVITVYFLSEVSQRGKSFRAGVFSTRLHRSCTAAHDADYCCSVELQCLCIAAPIDCAKVLATMLLLSSQAFRFSKCLATTGRIENSNGSENELTNVEARYRGPQGNARQHVRANNADCYHYHHQPYQQCDVQAAAGPSTNYASNCRIAGFSSVEAPTRVPPIPCVSSMRPAPMPSMQLVQPPTPMPVATYVTSVPAPPCPPIATPVQMTQTSAQPHQLWTAPTAATPRYTSTVVPAFPTFPWTPNRPNNGACCLNDGQGHALSTASPCMPYLSPQPALPSDGPPTLPTSIWSTVEGTGHTFSESVPQMQSGHSSTMVQNFSSSPPQPSAQTSRLSSSQAAVVGQHQQQHYCYSQLHQAVPCMAVGDMFSQQGQLSPRQGGAQLELETEGSVGVRRGAESIAQSSSRRQRTVYTPEQLRALEELFAVNKYPDLVAREQLAARLELAESRVQVWFKNRRAKLRNVQRQS</sequence>
<evidence type="ECO:0000313" key="11">
    <source>
        <dbReference type="EMBL" id="KAL5106869.1"/>
    </source>
</evidence>
<comment type="caution">
    <text evidence="11">The sequence shown here is derived from an EMBL/GenBank/DDBJ whole genome shotgun (WGS) entry which is preliminary data.</text>
</comment>
<evidence type="ECO:0000256" key="5">
    <source>
        <dbReference type="ARBA" id="ARBA00023242"/>
    </source>
</evidence>
<evidence type="ECO:0000313" key="12">
    <source>
        <dbReference type="EMBL" id="KAL5107167.1"/>
    </source>
</evidence>
<dbReference type="SUPFAM" id="SSF46689">
    <property type="entry name" value="Homeodomain-like"/>
    <property type="match status" value="1"/>
</dbReference>
<dbReference type="EMBL" id="JAKROA010000005">
    <property type="protein sequence ID" value="KAL5106869.1"/>
    <property type="molecule type" value="Genomic_DNA"/>
</dbReference>
<reference evidence="11" key="2">
    <citation type="submission" date="2024-12" db="EMBL/GenBank/DDBJ databases">
        <authorList>
            <person name="Estrada K."/>
            <person name="Bobes R.J."/>
            <person name="Sanchez-Flores A."/>
            <person name="Laclette J.P."/>
        </authorList>
    </citation>
    <scope>NUCLEOTIDE SEQUENCE</scope>
    <source>
        <strain evidence="11">WFUcys</strain>
        <tissue evidence="11">Peritoneal cavity of infected mice</tissue>
    </source>
</reference>
<dbReference type="Pfam" id="PF00046">
    <property type="entry name" value="Homeodomain"/>
    <property type="match status" value="1"/>
</dbReference>
<evidence type="ECO:0000256" key="1">
    <source>
        <dbReference type="ARBA" id="ARBA00004123"/>
    </source>
</evidence>
<evidence type="ECO:0000256" key="7">
    <source>
        <dbReference type="RuleBase" id="RU000682"/>
    </source>
</evidence>
<protein>
    <recommendedName>
        <fullName evidence="9">Homeobox domain-containing protein</fullName>
    </recommendedName>
</protein>
<keyword evidence="5 6" id="KW-0539">Nucleus</keyword>
<dbReference type="PROSITE" id="PS00027">
    <property type="entry name" value="HOMEOBOX_1"/>
    <property type="match status" value="1"/>
</dbReference>